<keyword evidence="5" id="KW-1185">Reference proteome</keyword>
<dbReference type="InterPro" id="IPR010562">
    <property type="entry name" value="Haemolymph_juvenile_hormone-bd"/>
</dbReference>
<keyword evidence="2" id="KW-0090">Biological rhythms</keyword>
<sequence>MNAYKSEIRIDKFSCLPASLGTHKMVKVVCVLLVVVVGHLQAAKLPKFIVPCSKSDPNLNECAKQHGQDAIPSILEGNAKFKVPNLVPLHIPQVDFSTGDLHVELTNVTIHGLERTKIEEVHIDLENQHFGLTVSIDVVSLIADYNISGSILTIPLSGEGKANVTLVGGEYKYHFNYTLKEKKKGQYIEVQDDEFTFNTKNAYFQLDNLLGEESEIGKHINKIINDDWESVQAEVGPVLKQTEIKYSDDTLFIQLRNIVAFGLENVQIKEMNLNLTKQHILIALFIMKVTLIADYSLLGHLEMVPVRGSGGTNITFVGGEYTLEFDYKLTNRAGENYMEIINDRYNFKTKKAFFRFDKRTKKVNQILNENWIKFASDVGPVLSRTIGSVARSVFCTAANRVPYRNFFLP</sequence>
<dbReference type="SMART" id="SM00700">
    <property type="entry name" value="JHBP"/>
    <property type="match status" value="1"/>
</dbReference>
<dbReference type="Pfam" id="PF06585">
    <property type="entry name" value="JHBP"/>
    <property type="match status" value="1"/>
</dbReference>
<dbReference type="InParanoid" id="A0A5N4A348"/>
<reference evidence="4 5" key="1">
    <citation type="journal article" date="2018" name="Elife">
        <title>Firefly genomes illuminate parallel origins of bioluminescence in beetles.</title>
        <authorList>
            <person name="Fallon T.R."/>
            <person name="Lower S.E."/>
            <person name="Chang C.H."/>
            <person name="Bessho-Uehara M."/>
            <person name="Martin G.J."/>
            <person name="Bewick A.J."/>
            <person name="Behringer M."/>
            <person name="Debat H.J."/>
            <person name="Wong I."/>
            <person name="Day J.C."/>
            <person name="Suvorov A."/>
            <person name="Silva C.J."/>
            <person name="Stanger-Hall K.F."/>
            <person name="Hall D.W."/>
            <person name="Schmitz R.J."/>
            <person name="Nelson D.R."/>
            <person name="Lewis S.M."/>
            <person name="Shigenobu S."/>
            <person name="Bybee S.M."/>
            <person name="Larracuente A.M."/>
            <person name="Oba Y."/>
            <person name="Weng J.K."/>
        </authorList>
    </citation>
    <scope>NUCLEOTIDE SEQUENCE [LARGE SCALE GENOMIC DNA]</scope>
    <source>
        <strain evidence="4">1611_PpyrPB1</strain>
        <tissue evidence="4">Whole body</tissue>
    </source>
</reference>
<dbReference type="PANTHER" id="PTHR11008:SF32">
    <property type="entry name" value="CIRCADIAN CLOCK-CONTROLLED PROTEIN DAYWAKE-RELATED"/>
    <property type="match status" value="1"/>
</dbReference>
<protein>
    <submittedName>
        <fullName evidence="4">Uncharacterized protein</fullName>
    </submittedName>
</protein>
<dbReference type="GO" id="GO:0005615">
    <property type="term" value="C:extracellular space"/>
    <property type="evidence" value="ECO:0007669"/>
    <property type="project" value="TreeGrafter"/>
</dbReference>
<comment type="caution">
    <text evidence="4">The sequence shown here is derived from an EMBL/GenBank/DDBJ whole genome shotgun (WGS) entry which is preliminary data.</text>
</comment>
<evidence type="ECO:0000256" key="1">
    <source>
        <dbReference type="ARBA" id="ARBA00022729"/>
    </source>
</evidence>
<dbReference type="EMBL" id="VVIM01000011">
    <property type="protein sequence ID" value="KAB0791737.1"/>
    <property type="molecule type" value="Genomic_DNA"/>
</dbReference>
<name>A0A5N4A348_PHOPY</name>
<organism evidence="4 5">
    <name type="scientific">Photinus pyralis</name>
    <name type="common">Common eastern firefly</name>
    <name type="synonym">Lampyris pyralis</name>
    <dbReference type="NCBI Taxonomy" id="7054"/>
    <lineage>
        <taxon>Eukaryota</taxon>
        <taxon>Metazoa</taxon>
        <taxon>Ecdysozoa</taxon>
        <taxon>Arthropoda</taxon>
        <taxon>Hexapoda</taxon>
        <taxon>Insecta</taxon>
        <taxon>Pterygota</taxon>
        <taxon>Neoptera</taxon>
        <taxon>Endopterygota</taxon>
        <taxon>Coleoptera</taxon>
        <taxon>Polyphaga</taxon>
        <taxon>Elateriformia</taxon>
        <taxon>Elateroidea</taxon>
        <taxon>Lampyridae</taxon>
        <taxon>Lampyrinae</taxon>
        <taxon>Photinus</taxon>
    </lineage>
</organism>
<dbReference type="GO" id="GO:0007623">
    <property type="term" value="P:circadian rhythm"/>
    <property type="evidence" value="ECO:0007669"/>
    <property type="project" value="UniProtKB-ARBA"/>
</dbReference>
<evidence type="ECO:0000256" key="3">
    <source>
        <dbReference type="ARBA" id="ARBA00060902"/>
    </source>
</evidence>
<dbReference type="InterPro" id="IPR038606">
    <property type="entry name" value="To_sf"/>
</dbReference>
<dbReference type="AlphaFoldDB" id="A0A5N4A348"/>
<dbReference type="Proteomes" id="UP000327044">
    <property type="component" value="Unassembled WGS sequence"/>
</dbReference>
<evidence type="ECO:0000313" key="5">
    <source>
        <dbReference type="Proteomes" id="UP000327044"/>
    </source>
</evidence>
<keyword evidence="1" id="KW-0732">Signal</keyword>
<proteinExistence type="inferred from homology"/>
<dbReference type="PANTHER" id="PTHR11008">
    <property type="entry name" value="PROTEIN TAKEOUT-LIKE PROTEIN"/>
    <property type="match status" value="1"/>
</dbReference>
<dbReference type="Gene3D" id="3.15.10.30">
    <property type="entry name" value="Haemolymph juvenile hormone binding protein"/>
    <property type="match status" value="2"/>
</dbReference>
<accession>A0A5N4A348</accession>
<evidence type="ECO:0000313" key="4">
    <source>
        <dbReference type="EMBL" id="KAB0791737.1"/>
    </source>
</evidence>
<comment type="similarity">
    <text evidence="3">Belongs to the TO family.</text>
</comment>
<evidence type="ECO:0000256" key="2">
    <source>
        <dbReference type="ARBA" id="ARBA00023108"/>
    </source>
</evidence>
<dbReference type="FunFam" id="3.15.10.30:FF:000001">
    <property type="entry name" value="Takeout-like protein 1"/>
    <property type="match status" value="1"/>
</dbReference>
<gene>
    <name evidence="4" type="ORF">PPYR_03537</name>
</gene>